<keyword evidence="3" id="KW-0804">Transcription</keyword>
<dbReference type="Gene3D" id="1.10.10.10">
    <property type="entry name" value="Winged helix-like DNA-binding domain superfamily/Winged helix DNA-binding domain"/>
    <property type="match status" value="1"/>
</dbReference>
<proteinExistence type="predicted"/>
<evidence type="ECO:0000256" key="3">
    <source>
        <dbReference type="ARBA" id="ARBA00023163"/>
    </source>
</evidence>
<evidence type="ECO:0000256" key="1">
    <source>
        <dbReference type="ARBA" id="ARBA00023015"/>
    </source>
</evidence>
<dbReference type="InterPro" id="IPR036390">
    <property type="entry name" value="WH_DNA-bd_sf"/>
</dbReference>
<dbReference type="RefSeq" id="WP_201328199.1">
    <property type="nucleotide sequence ID" value="NZ_AP017470.1"/>
</dbReference>
<dbReference type="EMBL" id="AP017470">
    <property type="protein sequence ID" value="BBB31865.1"/>
    <property type="molecule type" value="Genomic_DNA"/>
</dbReference>
<dbReference type="GO" id="GO:0003700">
    <property type="term" value="F:DNA-binding transcription factor activity"/>
    <property type="evidence" value="ECO:0007669"/>
    <property type="project" value="InterPro"/>
</dbReference>
<dbReference type="Pfam" id="PF01022">
    <property type="entry name" value="HTH_5"/>
    <property type="match status" value="1"/>
</dbReference>
<dbReference type="InterPro" id="IPR011991">
    <property type="entry name" value="ArsR-like_HTH"/>
</dbReference>
<dbReference type="InterPro" id="IPR001845">
    <property type="entry name" value="HTH_ArsR_DNA-bd_dom"/>
</dbReference>
<evidence type="ECO:0000259" key="4">
    <source>
        <dbReference type="PROSITE" id="PS50987"/>
    </source>
</evidence>
<dbReference type="SMART" id="SM00418">
    <property type="entry name" value="HTH_ARSR"/>
    <property type="match status" value="1"/>
</dbReference>
<dbReference type="CDD" id="cd00090">
    <property type="entry name" value="HTH_ARSR"/>
    <property type="match status" value="1"/>
</dbReference>
<organism evidence="5 6">
    <name type="scientific">Thermotomaculum hydrothermale</name>
    <dbReference type="NCBI Taxonomy" id="981385"/>
    <lineage>
        <taxon>Bacteria</taxon>
        <taxon>Pseudomonadati</taxon>
        <taxon>Acidobacteriota</taxon>
        <taxon>Holophagae</taxon>
        <taxon>Thermotomaculales</taxon>
        <taxon>Thermotomaculaceae</taxon>
        <taxon>Thermotomaculum</taxon>
    </lineage>
</organism>
<dbReference type="Proteomes" id="UP000595564">
    <property type="component" value="Chromosome"/>
</dbReference>
<protein>
    <submittedName>
        <fullName evidence="5">ArsR family transcriptional regulator</fullName>
    </submittedName>
</protein>
<dbReference type="SUPFAM" id="SSF46785">
    <property type="entry name" value="Winged helix' DNA-binding domain"/>
    <property type="match status" value="1"/>
</dbReference>
<dbReference type="PANTHER" id="PTHR33154">
    <property type="entry name" value="TRANSCRIPTIONAL REGULATOR, ARSR FAMILY"/>
    <property type="match status" value="1"/>
</dbReference>
<dbReference type="InterPro" id="IPR051081">
    <property type="entry name" value="HTH_MetalResp_TranReg"/>
</dbReference>
<dbReference type="InterPro" id="IPR036388">
    <property type="entry name" value="WH-like_DNA-bd_sf"/>
</dbReference>
<dbReference type="KEGG" id="thyd:TTHT_0241"/>
<evidence type="ECO:0000313" key="6">
    <source>
        <dbReference type="Proteomes" id="UP000595564"/>
    </source>
</evidence>
<reference evidence="5 6" key="1">
    <citation type="journal article" date="2012" name="Extremophiles">
        <title>Thermotomaculum hydrothermale gen. nov., sp. nov., a novel heterotrophic thermophile within the phylum Acidobacteria from a deep-sea hydrothermal vent chimney in the Southern Okinawa Trough.</title>
        <authorList>
            <person name="Izumi H."/>
            <person name="Nunoura T."/>
            <person name="Miyazaki M."/>
            <person name="Mino S."/>
            <person name="Toki T."/>
            <person name="Takai K."/>
            <person name="Sako Y."/>
            <person name="Sawabe T."/>
            <person name="Nakagawa S."/>
        </authorList>
    </citation>
    <scope>NUCLEOTIDE SEQUENCE [LARGE SCALE GENOMIC DNA]</scope>
    <source>
        <strain evidence="5 6">AC55</strain>
    </source>
</reference>
<accession>A0A7R6PWF4</accession>
<feature type="domain" description="HTH arsR-type" evidence="4">
    <location>
        <begin position="3"/>
        <end position="97"/>
    </location>
</feature>
<keyword evidence="1" id="KW-0805">Transcription regulation</keyword>
<dbReference type="PROSITE" id="PS50987">
    <property type="entry name" value="HTH_ARSR_2"/>
    <property type="match status" value="1"/>
</dbReference>
<keyword evidence="2" id="KW-0238">DNA-binding</keyword>
<dbReference type="AlphaFoldDB" id="A0A7R6PWF4"/>
<gene>
    <name evidence="5" type="ORF">TTHT_0241</name>
</gene>
<name>A0A7R6PWF4_9BACT</name>
<keyword evidence="6" id="KW-1185">Reference proteome</keyword>
<sequence length="97" mass="11080">MKFNENNLTTASECLKVLSHPLRLMILFLIKDQSLNVSSIEKLTGATQSNVSQHLAIMRYNGMVKQEKKGNEVYYTVATERLKKLLELIGELLCEKH</sequence>
<evidence type="ECO:0000256" key="2">
    <source>
        <dbReference type="ARBA" id="ARBA00023125"/>
    </source>
</evidence>
<dbReference type="NCBIfam" id="NF033788">
    <property type="entry name" value="HTH_metalloreg"/>
    <property type="match status" value="1"/>
</dbReference>
<dbReference type="PRINTS" id="PR00778">
    <property type="entry name" value="HTHARSR"/>
</dbReference>
<dbReference type="PANTHER" id="PTHR33154:SF18">
    <property type="entry name" value="ARSENICAL RESISTANCE OPERON REPRESSOR"/>
    <property type="match status" value="1"/>
</dbReference>
<dbReference type="GO" id="GO:0003677">
    <property type="term" value="F:DNA binding"/>
    <property type="evidence" value="ECO:0007669"/>
    <property type="project" value="UniProtKB-KW"/>
</dbReference>
<evidence type="ECO:0000313" key="5">
    <source>
        <dbReference type="EMBL" id="BBB31865.1"/>
    </source>
</evidence>